<dbReference type="RefSeq" id="WP_350938934.1">
    <property type="nucleotide sequence ID" value="NZ_CP157762.1"/>
</dbReference>
<evidence type="ECO:0000313" key="3">
    <source>
        <dbReference type="EMBL" id="XCH77563.1"/>
    </source>
</evidence>
<gene>
    <name evidence="3" type="ORF">ABUL08_18590</name>
    <name evidence="2" type="ORF">VK199_18520</name>
</gene>
<dbReference type="EMBL" id="CP157762">
    <property type="protein sequence ID" value="XBP96852.1"/>
    <property type="molecule type" value="Genomic_DNA"/>
</dbReference>
<feature type="region of interest" description="Disordered" evidence="1">
    <location>
        <begin position="1"/>
        <end position="27"/>
    </location>
</feature>
<accession>A0AAU8HMZ8</accession>
<feature type="compositionally biased region" description="Low complexity" evidence="1">
    <location>
        <begin position="1"/>
        <end position="10"/>
    </location>
</feature>
<reference evidence="3" key="2">
    <citation type="submission" date="2024-06" db="EMBL/GenBank/DDBJ databases">
        <title>Micromonospora mangrovi CCTCC AA 2012012 genome sequences.</title>
        <authorList>
            <person name="Gao J."/>
        </authorList>
    </citation>
    <scope>NUCLEOTIDE SEQUENCE</scope>
    <source>
        <strain evidence="3">CCTCC AA 2012012</strain>
    </source>
</reference>
<feature type="compositionally biased region" description="Acidic residues" evidence="1">
    <location>
        <begin position="11"/>
        <end position="22"/>
    </location>
</feature>
<protein>
    <submittedName>
        <fullName evidence="3">Uncharacterized protein</fullName>
    </submittedName>
</protein>
<proteinExistence type="predicted"/>
<sequence length="63" mass="6640">MVTESALAGDDLGDDAHAEEDEDHRADELRYQFADEGAPPENGHVPLLPGGVVAGLAGSVWRL</sequence>
<dbReference type="AlphaFoldDB" id="A0AAU8HMZ8"/>
<reference evidence="2" key="1">
    <citation type="submission" date="2024-01" db="EMBL/GenBank/DDBJ databases">
        <title>The genome sequence of Micromonospora mangrovi CCTCC AA 2012012.</title>
        <authorList>
            <person name="Gao J."/>
        </authorList>
    </citation>
    <scope>NUCLEOTIDE SEQUENCE</scope>
    <source>
        <strain evidence="2">CCTCC AA 2012012</strain>
    </source>
</reference>
<dbReference type="EMBL" id="CP159342">
    <property type="protein sequence ID" value="XCH77563.1"/>
    <property type="molecule type" value="Genomic_DNA"/>
</dbReference>
<evidence type="ECO:0000313" key="2">
    <source>
        <dbReference type="EMBL" id="XBP96852.1"/>
    </source>
</evidence>
<organism evidence="3">
    <name type="scientific">Micromonospora sp. CCTCC AA 2012012</name>
    <dbReference type="NCBI Taxonomy" id="3111921"/>
    <lineage>
        <taxon>Bacteria</taxon>
        <taxon>Bacillati</taxon>
        <taxon>Actinomycetota</taxon>
        <taxon>Actinomycetes</taxon>
        <taxon>Micromonosporales</taxon>
        <taxon>Micromonosporaceae</taxon>
        <taxon>Micromonospora</taxon>
    </lineage>
</organism>
<evidence type="ECO:0000256" key="1">
    <source>
        <dbReference type="SAM" id="MobiDB-lite"/>
    </source>
</evidence>
<name>A0AAU8HMZ8_9ACTN</name>